<dbReference type="Pfam" id="PF02625">
    <property type="entry name" value="XdhC_CoxI"/>
    <property type="match status" value="1"/>
</dbReference>
<name>V7I470_9CLOT</name>
<reference evidence="3 4" key="1">
    <citation type="journal article" date="2014" name="Genome Announc.">
        <title>Genome Sequence of Youngiibacter fragilis, the Type Strain of the Genus Youngiibacter.</title>
        <authorList>
            <person name="Wawrik C.B."/>
            <person name="Callaghan A.V."/>
            <person name="Stamps B.W."/>
            <person name="Wawrik B."/>
        </authorList>
    </citation>
    <scope>NUCLEOTIDE SEQUENCE [LARGE SCALE GENOMIC DNA]</scope>
    <source>
        <strain evidence="3 4">232.1</strain>
    </source>
</reference>
<sequence>MDMETDVLEFLTDRLKTGRKCAMILLEVNEGSTPGVTGSIMAVDSEGKRTGTIGGGNLEYQVVKRALEGMKEGKHFGFEYSLVEKGELAMVCGGDVKGFVKYFNPPSNLVIFGAGHVGEKLAEVAKPLGFNIYIADDREEYSSLPAYSGIKEYISLKPSEAKSRIPFGENTYIVVATRGHVLDQEAYKACLGERYAYLGGLGSRKKALETLALLKGSGYTDEVLGTLHLPIGLDISNGSPAEIAVAILAEILQVKNGKELRSMKDRMAGAGGASR</sequence>
<organism evidence="3 4">
    <name type="scientific">Youngiibacter fragilis 232.1</name>
    <dbReference type="NCBI Taxonomy" id="994573"/>
    <lineage>
        <taxon>Bacteria</taxon>
        <taxon>Bacillati</taxon>
        <taxon>Bacillota</taxon>
        <taxon>Clostridia</taxon>
        <taxon>Eubacteriales</taxon>
        <taxon>Clostridiaceae</taxon>
        <taxon>Youngiibacter</taxon>
    </lineage>
</organism>
<dbReference type="PANTHER" id="PTHR30388:SF6">
    <property type="entry name" value="XANTHINE DEHYDROGENASE SUBUNIT A-RELATED"/>
    <property type="match status" value="1"/>
</dbReference>
<dbReference type="PATRIC" id="fig|994573.3.peg.2778"/>
<evidence type="ECO:0000259" key="2">
    <source>
        <dbReference type="Pfam" id="PF13478"/>
    </source>
</evidence>
<dbReference type="eggNOG" id="COG1975">
    <property type="taxonomic scope" value="Bacteria"/>
</dbReference>
<evidence type="ECO:0000259" key="1">
    <source>
        <dbReference type="Pfam" id="PF02625"/>
    </source>
</evidence>
<dbReference type="STRING" id="994573.T472_0214760"/>
<dbReference type="InterPro" id="IPR003777">
    <property type="entry name" value="XdhC_CoxI"/>
</dbReference>
<dbReference type="SUPFAM" id="SSF51735">
    <property type="entry name" value="NAD(P)-binding Rossmann-fold domains"/>
    <property type="match status" value="1"/>
</dbReference>
<dbReference type="Proteomes" id="UP000017747">
    <property type="component" value="Unassembled WGS sequence"/>
</dbReference>
<accession>V7I470</accession>
<dbReference type="EMBL" id="AXUN02000198">
    <property type="protein sequence ID" value="ETA79782.1"/>
    <property type="molecule type" value="Genomic_DNA"/>
</dbReference>
<dbReference type="PANTHER" id="PTHR30388">
    <property type="entry name" value="ALDEHYDE OXIDOREDUCTASE MOLYBDENUM COFACTOR ASSEMBLY PROTEIN"/>
    <property type="match status" value="1"/>
</dbReference>
<dbReference type="InterPro" id="IPR027051">
    <property type="entry name" value="XdhC_Rossmann_dom"/>
</dbReference>
<dbReference type="Gene3D" id="3.40.50.720">
    <property type="entry name" value="NAD(P)-binding Rossmann-like Domain"/>
    <property type="match status" value="1"/>
</dbReference>
<protein>
    <submittedName>
        <fullName evidence="3">Xanthine dehydrogenase</fullName>
    </submittedName>
</protein>
<feature type="domain" description="XdhC- CoxI" evidence="1">
    <location>
        <begin position="16"/>
        <end position="75"/>
    </location>
</feature>
<dbReference type="Pfam" id="PF13478">
    <property type="entry name" value="XdhC_C"/>
    <property type="match status" value="1"/>
</dbReference>
<feature type="domain" description="XdhC Rossmann" evidence="2">
    <location>
        <begin position="109"/>
        <end position="251"/>
    </location>
</feature>
<keyword evidence="4" id="KW-1185">Reference proteome</keyword>
<evidence type="ECO:0000313" key="3">
    <source>
        <dbReference type="EMBL" id="ETA79782.1"/>
    </source>
</evidence>
<comment type="caution">
    <text evidence="3">The sequence shown here is derived from an EMBL/GenBank/DDBJ whole genome shotgun (WGS) entry which is preliminary data.</text>
</comment>
<evidence type="ECO:0000313" key="4">
    <source>
        <dbReference type="Proteomes" id="UP000017747"/>
    </source>
</evidence>
<dbReference type="InterPro" id="IPR036291">
    <property type="entry name" value="NAD(P)-bd_dom_sf"/>
</dbReference>
<dbReference type="AlphaFoldDB" id="V7I470"/>
<dbReference type="InterPro" id="IPR052698">
    <property type="entry name" value="MoCofactor_Util/Proc"/>
</dbReference>
<proteinExistence type="predicted"/>
<gene>
    <name evidence="3" type="ORF">T472_0214760</name>
</gene>